<keyword evidence="3 6" id="KW-0812">Transmembrane</keyword>
<evidence type="ECO:0000256" key="3">
    <source>
        <dbReference type="ARBA" id="ARBA00022692"/>
    </source>
</evidence>
<accession>A0AAE3LJX5</accession>
<proteinExistence type="predicted"/>
<dbReference type="GO" id="GO:0015171">
    <property type="term" value="F:amino acid transmembrane transporter activity"/>
    <property type="evidence" value="ECO:0007669"/>
    <property type="project" value="TreeGrafter"/>
</dbReference>
<dbReference type="GO" id="GO:0005886">
    <property type="term" value="C:plasma membrane"/>
    <property type="evidence" value="ECO:0007669"/>
    <property type="project" value="UniProtKB-SubCell"/>
</dbReference>
<dbReference type="PANTHER" id="PTHR30086">
    <property type="entry name" value="ARGININE EXPORTER PROTEIN ARGO"/>
    <property type="match status" value="1"/>
</dbReference>
<comment type="subcellular location">
    <subcellularLocation>
        <location evidence="1">Cell membrane</location>
        <topology evidence="1">Multi-pass membrane protein</topology>
    </subcellularLocation>
</comment>
<evidence type="ECO:0000313" key="7">
    <source>
        <dbReference type="EMBL" id="MCU7694018.1"/>
    </source>
</evidence>
<dbReference type="Proteomes" id="UP001209317">
    <property type="component" value="Unassembled WGS sequence"/>
</dbReference>
<dbReference type="RefSeq" id="WP_263037506.1">
    <property type="nucleotide sequence ID" value="NZ_JAOTPL010000006.1"/>
</dbReference>
<feature type="transmembrane region" description="Helical" evidence="6">
    <location>
        <begin position="156"/>
        <end position="175"/>
    </location>
</feature>
<comment type="caution">
    <text evidence="7">The sequence shown here is derived from an EMBL/GenBank/DDBJ whole genome shotgun (WGS) entry which is preliminary data.</text>
</comment>
<evidence type="ECO:0000313" key="8">
    <source>
        <dbReference type="Proteomes" id="UP001209317"/>
    </source>
</evidence>
<dbReference type="PANTHER" id="PTHR30086:SF20">
    <property type="entry name" value="ARGININE EXPORTER PROTEIN ARGO-RELATED"/>
    <property type="match status" value="1"/>
</dbReference>
<reference evidence="7" key="1">
    <citation type="submission" date="2022-10" db="EMBL/GenBank/DDBJ databases">
        <authorList>
            <person name="Kim H.S."/>
            <person name="Kim J.-S."/>
            <person name="Suh M.K."/>
            <person name="Eom M.K."/>
            <person name="Lee J.-S."/>
        </authorList>
    </citation>
    <scope>NUCLEOTIDE SEQUENCE</scope>
    <source>
        <strain evidence="7">LIP-5</strain>
    </source>
</reference>
<feature type="transmembrane region" description="Helical" evidence="6">
    <location>
        <begin position="195"/>
        <end position="212"/>
    </location>
</feature>
<sequence>MFISAIIKGLTLGLVLSITVGPVIFAIIRQSLSNGHKGGIAFVLGVSFSDIVLVLICNVFSQLFASALAYEKVIGIGGSTFLIILGLYNFFFKKSITAEEKEIAHKNFRKRDFVTTFFSGFLMNMLNPAVMLFWFAVTATILNDAKSYVHQNEYRFIVFITCLAFVLFFDLLKVFLAGKIRNKLTPHNIHKINQISGIIFVIFGLVLMYGMITGKADAIY</sequence>
<name>A0AAE3LJX5_9BACT</name>
<evidence type="ECO:0000256" key="6">
    <source>
        <dbReference type="SAM" id="Phobius"/>
    </source>
</evidence>
<organism evidence="7 8">
    <name type="scientific">Haoranjiania flava</name>
    <dbReference type="NCBI Taxonomy" id="1856322"/>
    <lineage>
        <taxon>Bacteria</taxon>
        <taxon>Pseudomonadati</taxon>
        <taxon>Bacteroidota</taxon>
        <taxon>Chitinophagia</taxon>
        <taxon>Chitinophagales</taxon>
        <taxon>Chitinophagaceae</taxon>
        <taxon>Haoranjiania</taxon>
    </lineage>
</organism>
<dbReference type="InterPro" id="IPR001123">
    <property type="entry name" value="LeuE-type"/>
</dbReference>
<evidence type="ECO:0000256" key="1">
    <source>
        <dbReference type="ARBA" id="ARBA00004651"/>
    </source>
</evidence>
<feature type="transmembrane region" description="Helical" evidence="6">
    <location>
        <begin position="113"/>
        <end position="136"/>
    </location>
</feature>
<evidence type="ECO:0000256" key="4">
    <source>
        <dbReference type="ARBA" id="ARBA00022989"/>
    </source>
</evidence>
<feature type="transmembrane region" description="Helical" evidence="6">
    <location>
        <begin position="6"/>
        <end position="28"/>
    </location>
</feature>
<keyword evidence="8" id="KW-1185">Reference proteome</keyword>
<gene>
    <name evidence="7" type="ORF">OD355_05745</name>
</gene>
<keyword evidence="2" id="KW-1003">Cell membrane</keyword>
<evidence type="ECO:0000256" key="5">
    <source>
        <dbReference type="ARBA" id="ARBA00023136"/>
    </source>
</evidence>
<keyword evidence="5 6" id="KW-0472">Membrane</keyword>
<feature type="transmembrane region" description="Helical" evidence="6">
    <location>
        <begin position="40"/>
        <end position="61"/>
    </location>
</feature>
<protein>
    <submittedName>
        <fullName evidence="7">LysE family translocator</fullName>
    </submittedName>
</protein>
<feature type="transmembrane region" description="Helical" evidence="6">
    <location>
        <begin position="73"/>
        <end position="92"/>
    </location>
</feature>
<dbReference type="EMBL" id="JAOTPL010000006">
    <property type="protein sequence ID" value="MCU7694018.1"/>
    <property type="molecule type" value="Genomic_DNA"/>
</dbReference>
<keyword evidence="4 6" id="KW-1133">Transmembrane helix</keyword>
<dbReference type="AlphaFoldDB" id="A0AAE3LJX5"/>
<dbReference type="Pfam" id="PF01810">
    <property type="entry name" value="LysE"/>
    <property type="match status" value="1"/>
</dbReference>
<evidence type="ECO:0000256" key="2">
    <source>
        <dbReference type="ARBA" id="ARBA00022475"/>
    </source>
</evidence>